<dbReference type="EMBL" id="MU393492">
    <property type="protein sequence ID" value="KAI4864093.1"/>
    <property type="molecule type" value="Genomic_DNA"/>
</dbReference>
<dbReference type="Proteomes" id="UP001497700">
    <property type="component" value="Unassembled WGS sequence"/>
</dbReference>
<comment type="caution">
    <text evidence="1">The sequence shown here is derived from an EMBL/GenBank/DDBJ whole genome shotgun (WGS) entry which is preliminary data.</text>
</comment>
<protein>
    <submittedName>
        <fullName evidence="1">DUF829-domain-containing protein</fullName>
    </submittedName>
</protein>
<evidence type="ECO:0000313" key="2">
    <source>
        <dbReference type="Proteomes" id="UP001497700"/>
    </source>
</evidence>
<accession>A0ACB9YY07</accession>
<proteinExistence type="predicted"/>
<sequence length="291" mass="33090">MSVKKSTAPGFTPISDRIFIHNEEANTPEKDHPTTILIYGWGDGLPKHVAKYADGYRKLFPTARIIMVISSIFAATYQSLEQRTEAMLPIIDLVFPTLDDSSEKVIMHIMSNTGGIFAAATFNAFQRRHGTHNVFPHHLCVSDSTPGSLVFSTEVSRWSRAMTLGTANWFPWPFGVTQRIWWAFLYAMYFLEKAIGREPSGIYSCRVFLDHAMATPRALRLYMYSKQDDLIGWEDLEAQAEIAKSRGYTTVLEMFEDSPHVGHMRMHPNQYWGAIHEWWKASMALEGSAKS</sequence>
<evidence type="ECO:0000313" key="1">
    <source>
        <dbReference type="EMBL" id="KAI4864093.1"/>
    </source>
</evidence>
<organism evidence="1 2">
    <name type="scientific">Hypoxylon rubiginosum</name>
    <dbReference type="NCBI Taxonomy" id="110542"/>
    <lineage>
        <taxon>Eukaryota</taxon>
        <taxon>Fungi</taxon>
        <taxon>Dikarya</taxon>
        <taxon>Ascomycota</taxon>
        <taxon>Pezizomycotina</taxon>
        <taxon>Sordariomycetes</taxon>
        <taxon>Xylariomycetidae</taxon>
        <taxon>Xylariales</taxon>
        <taxon>Hypoxylaceae</taxon>
        <taxon>Hypoxylon</taxon>
    </lineage>
</organism>
<keyword evidence="2" id="KW-1185">Reference proteome</keyword>
<name>A0ACB9YY07_9PEZI</name>
<gene>
    <name evidence="1" type="ORF">F4820DRAFT_425002</name>
</gene>
<reference evidence="1 2" key="1">
    <citation type="journal article" date="2022" name="New Phytol.">
        <title>Ecological generalism drives hyperdiversity of secondary metabolite gene clusters in xylarialean endophytes.</title>
        <authorList>
            <person name="Franco M.E.E."/>
            <person name="Wisecaver J.H."/>
            <person name="Arnold A.E."/>
            <person name="Ju Y.M."/>
            <person name="Slot J.C."/>
            <person name="Ahrendt S."/>
            <person name="Moore L.P."/>
            <person name="Eastman K.E."/>
            <person name="Scott K."/>
            <person name="Konkel Z."/>
            <person name="Mondo S.J."/>
            <person name="Kuo A."/>
            <person name="Hayes R.D."/>
            <person name="Haridas S."/>
            <person name="Andreopoulos B."/>
            <person name="Riley R."/>
            <person name="LaButti K."/>
            <person name="Pangilinan J."/>
            <person name="Lipzen A."/>
            <person name="Amirebrahimi M."/>
            <person name="Yan J."/>
            <person name="Adam C."/>
            <person name="Keymanesh K."/>
            <person name="Ng V."/>
            <person name="Louie K."/>
            <person name="Northen T."/>
            <person name="Drula E."/>
            <person name="Henrissat B."/>
            <person name="Hsieh H.M."/>
            <person name="Youens-Clark K."/>
            <person name="Lutzoni F."/>
            <person name="Miadlikowska J."/>
            <person name="Eastwood D.C."/>
            <person name="Hamelin R.C."/>
            <person name="Grigoriev I.V."/>
            <person name="U'Ren J.M."/>
        </authorList>
    </citation>
    <scope>NUCLEOTIDE SEQUENCE [LARGE SCALE GENOMIC DNA]</scope>
    <source>
        <strain evidence="1 2">CBS 119005</strain>
    </source>
</reference>